<sequence>MDIVVIILLSLSVLCFILSIIKQKQDVKQDQSVEQHTLQLMGDVYTLQTKVERLEEELLVTTTKKEKQTSSLHQLKQTIAEKISHGHSVLEISKQLQLSEDEVLHLLPSSLKGS</sequence>
<comment type="caution">
    <text evidence="1">The sequence shown here is derived from an EMBL/GenBank/DDBJ whole genome shotgun (WGS) entry which is preliminary data.</text>
</comment>
<protein>
    <submittedName>
        <fullName evidence="1">DNA-binding NarL/FixJ family response regulator</fullName>
    </submittedName>
</protein>
<reference evidence="1 2" key="1">
    <citation type="submission" date="2021-01" db="EMBL/GenBank/DDBJ databases">
        <title>Genomic Encyclopedia of Type Strains, Phase IV (KMG-IV): sequencing the most valuable type-strain genomes for metagenomic binning, comparative biology and taxonomic classification.</title>
        <authorList>
            <person name="Goeker M."/>
        </authorList>
    </citation>
    <scope>NUCLEOTIDE SEQUENCE [LARGE SCALE GENOMIC DNA]</scope>
    <source>
        <strain evidence="1 2">DSM 25540</strain>
    </source>
</reference>
<evidence type="ECO:0000313" key="2">
    <source>
        <dbReference type="Proteomes" id="UP000741863"/>
    </source>
</evidence>
<dbReference type="Proteomes" id="UP000741863">
    <property type="component" value="Unassembled WGS sequence"/>
</dbReference>
<gene>
    <name evidence="1" type="ORF">JOD17_002813</name>
</gene>
<dbReference type="RefSeq" id="WP_204698429.1">
    <property type="nucleotide sequence ID" value="NZ_JAFBEC010000008.1"/>
</dbReference>
<evidence type="ECO:0000313" key="1">
    <source>
        <dbReference type="EMBL" id="MBM7633717.1"/>
    </source>
</evidence>
<organism evidence="1 2">
    <name type="scientific">Geomicrobium sediminis</name>
    <dbReference type="NCBI Taxonomy" id="1347788"/>
    <lineage>
        <taxon>Bacteria</taxon>
        <taxon>Bacillati</taxon>
        <taxon>Bacillota</taxon>
        <taxon>Bacilli</taxon>
        <taxon>Bacillales</taxon>
        <taxon>Geomicrobium</taxon>
    </lineage>
</organism>
<accession>A0ABS2PEM8</accession>
<proteinExistence type="predicted"/>
<name>A0ABS2PEM8_9BACL</name>
<keyword evidence="2" id="KW-1185">Reference proteome</keyword>
<keyword evidence="1" id="KW-0238">DNA-binding</keyword>
<dbReference type="EMBL" id="JAFBEC010000008">
    <property type="protein sequence ID" value="MBM7633717.1"/>
    <property type="molecule type" value="Genomic_DNA"/>
</dbReference>
<dbReference type="GO" id="GO:0003677">
    <property type="term" value="F:DNA binding"/>
    <property type="evidence" value="ECO:0007669"/>
    <property type="project" value="UniProtKB-KW"/>
</dbReference>